<evidence type="ECO:0000313" key="1">
    <source>
        <dbReference type="EMBL" id="MBW0471050.1"/>
    </source>
</evidence>
<proteinExistence type="predicted"/>
<name>A0A9Q3BTV7_9BASI</name>
<sequence>MDLTFMNTEDKFKNKLISNKSQEFNSHNPNLIHTENVQAPNHGTNYEIEFQLEDFINQEYLLSPSELENYNFGSPSQIIESLNLEEPKYFSQKNIVPQEDTLITLPDDILDKLQTFEENIPVTSFDFIDNLHPKYYYQ</sequence>
<dbReference type="Proteomes" id="UP000765509">
    <property type="component" value="Unassembled WGS sequence"/>
</dbReference>
<organism evidence="1 2">
    <name type="scientific">Austropuccinia psidii MF-1</name>
    <dbReference type="NCBI Taxonomy" id="1389203"/>
    <lineage>
        <taxon>Eukaryota</taxon>
        <taxon>Fungi</taxon>
        <taxon>Dikarya</taxon>
        <taxon>Basidiomycota</taxon>
        <taxon>Pucciniomycotina</taxon>
        <taxon>Pucciniomycetes</taxon>
        <taxon>Pucciniales</taxon>
        <taxon>Sphaerophragmiaceae</taxon>
        <taxon>Austropuccinia</taxon>
    </lineage>
</organism>
<evidence type="ECO:0000313" key="2">
    <source>
        <dbReference type="Proteomes" id="UP000765509"/>
    </source>
</evidence>
<gene>
    <name evidence="1" type="ORF">O181_010765</name>
</gene>
<reference evidence="1" key="1">
    <citation type="submission" date="2021-03" db="EMBL/GenBank/DDBJ databases">
        <title>Draft genome sequence of rust myrtle Austropuccinia psidii MF-1, a brazilian biotype.</title>
        <authorList>
            <person name="Quecine M.C."/>
            <person name="Pachon D.M.R."/>
            <person name="Bonatelli M.L."/>
            <person name="Correr F.H."/>
            <person name="Franceschini L.M."/>
            <person name="Leite T.F."/>
            <person name="Margarido G.R.A."/>
            <person name="Almeida C.A."/>
            <person name="Ferrarezi J.A."/>
            <person name="Labate C.A."/>
        </authorList>
    </citation>
    <scope>NUCLEOTIDE SEQUENCE</scope>
    <source>
        <strain evidence="1">MF-1</strain>
    </source>
</reference>
<dbReference type="EMBL" id="AVOT02002642">
    <property type="protein sequence ID" value="MBW0471050.1"/>
    <property type="molecule type" value="Genomic_DNA"/>
</dbReference>
<accession>A0A9Q3BTV7</accession>
<dbReference type="AlphaFoldDB" id="A0A9Q3BTV7"/>
<comment type="caution">
    <text evidence="1">The sequence shown here is derived from an EMBL/GenBank/DDBJ whole genome shotgun (WGS) entry which is preliminary data.</text>
</comment>
<protein>
    <submittedName>
        <fullName evidence="1">Uncharacterized protein</fullName>
    </submittedName>
</protein>
<keyword evidence="2" id="KW-1185">Reference proteome</keyword>